<evidence type="ECO:0000313" key="3">
    <source>
        <dbReference type="EMBL" id="KZP02644.1"/>
    </source>
</evidence>
<evidence type="ECO:0000256" key="2">
    <source>
        <dbReference type="SAM" id="SignalP"/>
    </source>
</evidence>
<feature type="transmembrane region" description="Helical" evidence="1">
    <location>
        <begin position="390"/>
        <end position="408"/>
    </location>
</feature>
<keyword evidence="1" id="KW-1133">Transmembrane helix</keyword>
<keyword evidence="1" id="KW-0472">Membrane</keyword>
<reference evidence="3 4" key="1">
    <citation type="journal article" date="2016" name="Mol. Biol. Evol.">
        <title>Comparative Genomics of Early-Diverging Mushroom-Forming Fungi Provides Insights into the Origins of Lignocellulose Decay Capabilities.</title>
        <authorList>
            <person name="Nagy L.G."/>
            <person name="Riley R."/>
            <person name="Tritt A."/>
            <person name="Adam C."/>
            <person name="Daum C."/>
            <person name="Floudas D."/>
            <person name="Sun H."/>
            <person name="Yadav J.S."/>
            <person name="Pangilinan J."/>
            <person name="Larsson K.H."/>
            <person name="Matsuura K."/>
            <person name="Barry K."/>
            <person name="Labutti K."/>
            <person name="Kuo R."/>
            <person name="Ohm R.A."/>
            <person name="Bhattacharya S.S."/>
            <person name="Shirouzu T."/>
            <person name="Yoshinaga Y."/>
            <person name="Martin F.M."/>
            <person name="Grigoriev I.V."/>
            <person name="Hibbett D.S."/>
        </authorList>
    </citation>
    <scope>NUCLEOTIDE SEQUENCE [LARGE SCALE GENOMIC DNA]</scope>
    <source>
        <strain evidence="3 4">CBS 109695</strain>
    </source>
</reference>
<sequence length="484" mass="53468">MNALMALLLVISYAAGALIVTELVIYEGPNLSITKNGTGLAAPPIIVFGLSLFLQGIISLFAARHCGPHWLDNTDMLATTKKQIDDGIIFPRPHRCMRNVLQGQSTTPYLVTTPVPLAIPDPLEPSTRQPSAWSVNPTVKKAAIVVWGLIPVYTIWGAIIYALSVYVNTRVSKSGKIQTVGIGIEKLTDFSWAYVPNLNTQAFGIAYLTTNAKESATLPSATWPSIFLAFMAIQCGLTLTLHYCEAIINSTRDEHVWRLAMGDEGVPTLEKRLLRVAWDVVSNSWQSFFLLVTKPFRPTLNTTQDEHVGRQVASWRRVAISLQGLLRVASRLASSNWRSAFLLGTKFFCHWLLAQSFQVTGYFAQTFQVSGALARSNFIGISVLARCAQIWYLSAALVGFATITTLIAKYKPRGPLPAAYGHFQTLADLIDEWHPVVYWGDKSNQNNVFHAGTSNHRLPQVQMGRMYGGELDPKWPSTANMQSV</sequence>
<accession>A0A167T7J1</accession>
<evidence type="ECO:0000256" key="1">
    <source>
        <dbReference type="SAM" id="Phobius"/>
    </source>
</evidence>
<keyword evidence="2" id="KW-0732">Signal</keyword>
<dbReference type="EMBL" id="KV418398">
    <property type="protein sequence ID" value="KZP02644.1"/>
    <property type="molecule type" value="Genomic_DNA"/>
</dbReference>
<dbReference type="AlphaFoldDB" id="A0A167T7J1"/>
<evidence type="ECO:0000313" key="4">
    <source>
        <dbReference type="Proteomes" id="UP000076532"/>
    </source>
</evidence>
<name>A0A167T7J1_9AGAM</name>
<protein>
    <submittedName>
        <fullName evidence="3">Uncharacterized protein</fullName>
    </submittedName>
</protein>
<dbReference type="OrthoDB" id="2688021at2759"/>
<dbReference type="STRING" id="436010.A0A167T7J1"/>
<dbReference type="Proteomes" id="UP000076532">
    <property type="component" value="Unassembled WGS sequence"/>
</dbReference>
<keyword evidence="1" id="KW-0812">Transmembrane</keyword>
<proteinExistence type="predicted"/>
<feature type="signal peptide" evidence="2">
    <location>
        <begin position="1"/>
        <end position="16"/>
    </location>
</feature>
<gene>
    <name evidence="3" type="ORF">FIBSPDRAFT_1055734</name>
</gene>
<feature type="transmembrane region" description="Helical" evidence="1">
    <location>
        <begin position="144"/>
        <end position="167"/>
    </location>
</feature>
<organism evidence="3 4">
    <name type="scientific">Athelia psychrophila</name>
    <dbReference type="NCBI Taxonomy" id="1759441"/>
    <lineage>
        <taxon>Eukaryota</taxon>
        <taxon>Fungi</taxon>
        <taxon>Dikarya</taxon>
        <taxon>Basidiomycota</taxon>
        <taxon>Agaricomycotina</taxon>
        <taxon>Agaricomycetes</taxon>
        <taxon>Agaricomycetidae</taxon>
        <taxon>Atheliales</taxon>
        <taxon>Atheliaceae</taxon>
        <taxon>Athelia</taxon>
    </lineage>
</organism>
<feature type="transmembrane region" description="Helical" evidence="1">
    <location>
        <begin position="40"/>
        <end position="63"/>
    </location>
</feature>
<feature type="chain" id="PRO_5007892489" evidence="2">
    <location>
        <begin position="17"/>
        <end position="484"/>
    </location>
</feature>
<keyword evidence="4" id="KW-1185">Reference proteome</keyword>